<feature type="compositionally biased region" description="Low complexity" evidence="2">
    <location>
        <begin position="646"/>
        <end position="660"/>
    </location>
</feature>
<sequence length="1026" mass="115443">MDNCKPKTESWLLQSLTKFIALVAHLGLPPKSSEAGNGKLVANYLRLNLLSQLRQQQAVSKAERPLEPKERDLLIQWWITLLNFLNSDSRGPEQDEIPPLLTIEVCSVTLESISRILTLVGLAASSQHELDTLAYHTLLTVHYVTNRLIFNTKKRKFILSNKQLGPAHAKQQLTYHNQYNQLLNSFMGKLMAYAFFYLDASFDYEYLLLRFLEPGVCVIDHSFPAFPWKHKDYKLAGQGLFKSLPYTLAEQDRKIFQVVISYLKNDTVFMAFYWHYWHIALNTLGAQNIKVIDQASIPGCKVITRYVGKNLHCDIMAFTRFMKSQEIDGFHHTRPNGQAFSITGEQIDNFVFSNFKTVKLWECVRSLTGSLHPAFPDQLYAFIKFHDNIMLQKLAKIPAHDYQLGNLIYNRLLQFVLFQFNSMGSYLLALNWRKWCQGLTRMLRTLNVSCQSVALVSLFNMWDYIPADQKLRDEFVSILVIDMWEILAENTIFDIVRILFFKIVVFRLLNTANSDGLEVMKDRVVRNLQEAHVRAVALAHEIPTEMLPTPSTDVLLFHINRKLVLSKVDLPSEERVLKELESNVKNLDEDRRIILRSVVMTANVRPLTVLLRGRYPFDILDDMVLKAAKKAAKQRSQGIVSHPYQRSRSTSVSSKSTNDSLADEEHDTSVASALGSFLSKFGSSNSKTPKKTKVSLTERFTRSVGSSDSRAKSESNSNSDVKLDSESTEMISMYSSLSAASSLSAHRSGSSLELKAHQSIPSRDSLTLRKSSIKDAQDVSTVPQPQKKKKLLAPPELKFSGDIGKAAPVKWMFRAITAPMSGLGSSAGQIVQEANNKWGIASARTYDKPLPPTKETVGRDMDDGFDLSPLTDSLNSLGSSESLVVGFSNDAGVNSRSPQSVVPHLYFLGLGIDSTQNQHAPGINEETSFSVGGDKLTKNGSEGSLALNETNETAVRSTAFTMRQGTKLGQLVKMISVFNDTISERMNFMDMVHHSDERIMLDPELSSFRSSQSGYRNLDNARVEYM</sequence>
<dbReference type="EMBL" id="LT598481">
    <property type="protein sequence ID" value="SCU90211.1"/>
    <property type="molecule type" value="Genomic_DNA"/>
</dbReference>
<accession>A0A1G4JIT5</accession>
<dbReference type="OrthoDB" id="296767at2759"/>
<feature type="coiled-coil region" evidence="1">
    <location>
        <begin position="570"/>
        <end position="597"/>
    </location>
</feature>
<feature type="compositionally biased region" description="Polar residues" evidence="2">
    <location>
        <begin position="703"/>
        <end position="720"/>
    </location>
</feature>
<dbReference type="AlphaFoldDB" id="A0A1G4JIT5"/>
<evidence type="ECO:0000313" key="3">
    <source>
        <dbReference type="EMBL" id="SCU90211.1"/>
    </source>
</evidence>
<organism evidence="3 4">
    <name type="scientific">Lachancea meyersii CBS 8951</name>
    <dbReference type="NCBI Taxonomy" id="1266667"/>
    <lineage>
        <taxon>Eukaryota</taxon>
        <taxon>Fungi</taxon>
        <taxon>Dikarya</taxon>
        <taxon>Ascomycota</taxon>
        <taxon>Saccharomycotina</taxon>
        <taxon>Saccharomycetes</taxon>
        <taxon>Saccharomycetales</taxon>
        <taxon>Saccharomycetaceae</taxon>
        <taxon>Lachancea</taxon>
    </lineage>
</organism>
<feature type="compositionally biased region" description="Polar residues" evidence="2">
    <location>
        <begin position="759"/>
        <end position="770"/>
    </location>
</feature>
<evidence type="ECO:0000256" key="1">
    <source>
        <dbReference type="SAM" id="Coils"/>
    </source>
</evidence>
<dbReference type="Pfam" id="PF08578">
    <property type="entry name" value="DUF1765"/>
    <property type="match status" value="1"/>
</dbReference>
<gene>
    <name evidence="3" type="ORF">LAME_0E07536G</name>
</gene>
<feature type="region of interest" description="Disordered" evidence="2">
    <location>
        <begin position="752"/>
        <end position="789"/>
    </location>
</feature>
<protein>
    <submittedName>
        <fullName evidence="3">LAME_0E07536g1_1</fullName>
    </submittedName>
</protein>
<evidence type="ECO:0000313" key="4">
    <source>
        <dbReference type="Proteomes" id="UP000191144"/>
    </source>
</evidence>
<keyword evidence="4" id="KW-1185">Reference proteome</keyword>
<evidence type="ECO:0000256" key="2">
    <source>
        <dbReference type="SAM" id="MobiDB-lite"/>
    </source>
</evidence>
<reference evidence="4" key="1">
    <citation type="submission" date="2016-03" db="EMBL/GenBank/DDBJ databases">
        <authorList>
            <person name="Devillers Hugo."/>
        </authorList>
    </citation>
    <scope>NUCLEOTIDE SEQUENCE [LARGE SCALE GENOMIC DNA]</scope>
</reference>
<keyword evidence="1" id="KW-0175">Coiled coil</keyword>
<proteinExistence type="predicted"/>
<feature type="region of interest" description="Disordered" evidence="2">
    <location>
        <begin position="683"/>
        <end position="725"/>
    </location>
</feature>
<feature type="region of interest" description="Disordered" evidence="2">
    <location>
        <begin position="635"/>
        <end position="666"/>
    </location>
</feature>
<feature type="region of interest" description="Disordered" evidence="2">
    <location>
        <begin position="845"/>
        <end position="864"/>
    </location>
</feature>
<dbReference type="InterPro" id="IPR013887">
    <property type="entry name" value="UPF0592"/>
</dbReference>
<dbReference type="Proteomes" id="UP000191144">
    <property type="component" value="Chromosome E"/>
</dbReference>
<name>A0A1G4JIT5_9SACH</name>